<gene>
    <name evidence="1" type="ORF">MLD38_016762</name>
</gene>
<comment type="caution">
    <text evidence="1">The sequence shown here is derived from an EMBL/GenBank/DDBJ whole genome shotgun (WGS) entry which is preliminary data.</text>
</comment>
<keyword evidence="2" id="KW-1185">Reference proteome</keyword>
<dbReference type="Proteomes" id="UP001057402">
    <property type="component" value="Chromosome 5"/>
</dbReference>
<protein>
    <submittedName>
        <fullName evidence="1">Uncharacterized protein</fullName>
    </submittedName>
</protein>
<sequence length="149" mass="16960">MDNGIISSFSVLVFVFICHYGKETKKSIGSLLHQRFTKEQFGSFLDFKSLNLGENIPKKIREVILKCTTAIILFSPGFCSSKYCLNEVLMILEEKKPFIPIFWDIDPSELEAALEDNKGHFPESDMENYRAAIKEVIDIGGIVFQSNKQ</sequence>
<evidence type="ECO:0000313" key="1">
    <source>
        <dbReference type="EMBL" id="KAI4368175.1"/>
    </source>
</evidence>
<accession>A0ACB9QNG7</accession>
<name>A0ACB9QNG7_9MYRT</name>
<proteinExistence type="predicted"/>
<organism evidence="1 2">
    <name type="scientific">Melastoma candidum</name>
    <dbReference type="NCBI Taxonomy" id="119954"/>
    <lineage>
        <taxon>Eukaryota</taxon>
        <taxon>Viridiplantae</taxon>
        <taxon>Streptophyta</taxon>
        <taxon>Embryophyta</taxon>
        <taxon>Tracheophyta</taxon>
        <taxon>Spermatophyta</taxon>
        <taxon>Magnoliopsida</taxon>
        <taxon>eudicotyledons</taxon>
        <taxon>Gunneridae</taxon>
        <taxon>Pentapetalae</taxon>
        <taxon>rosids</taxon>
        <taxon>malvids</taxon>
        <taxon>Myrtales</taxon>
        <taxon>Melastomataceae</taxon>
        <taxon>Melastomatoideae</taxon>
        <taxon>Melastomateae</taxon>
        <taxon>Melastoma</taxon>
    </lineage>
</organism>
<dbReference type="EMBL" id="CM042884">
    <property type="protein sequence ID" value="KAI4368175.1"/>
    <property type="molecule type" value="Genomic_DNA"/>
</dbReference>
<reference evidence="2" key="1">
    <citation type="journal article" date="2023" name="Front. Plant Sci.">
        <title>Chromosomal-level genome assembly of Melastoma candidum provides insights into trichome evolution.</title>
        <authorList>
            <person name="Zhong Y."/>
            <person name="Wu W."/>
            <person name="Sun C."/>
            <person name="Zou P."/>
            <person name="Liu Y."/>
            <person name="Dai S."/>
            <person name="Zhou R."/>
        </authorList>
    </citation>
    <scope>NUCLEOTIDE SEQUENCE [LARGE SCALE GENOMIC DNA]</scope>
</reference>
<evidence type="ECO:0000313" key="2">
    <source>
        <dbReference type="Proteomes" id="UP001057402"/>
    </source>
</evidence>